<dbReference type="EMBL" id="NMVJ01000001">
    <property type="protein sequence ID" value="OYN92108.1"/>
    <property type="molecule type" value="Genomic_DNA"/>
</dbReference>
<sequence length="428" mass="44073">MPALRLWWQFARQSQGRGVDLLAVVAFTAAAACLYTVLGGVQAFLGRPDPSGTYQVAASIAGILVGVPILTLGAAAARLSVTRRNARLAAIRLAGGTRGQTTLIALLDTGAQAVVGALLGVLAYALLLPVMTLLPFQGTGFSVSEMWLGPDRIAALAAVMVVLALASAALSLVAVSVSPLGVAQRVSPRAMSVLRLVAAVVVLGLWSAVMQQPSVLVILAFLAICIGIVNLVGPFVLWLVGKIAARQAATAAALVAARRLIDDPRAAWRMVSGVAFATYIAGVLSIAPAMASWSTDAETAQLFSDIGLGAWVTLAFTSVLAAVSAAVTQTCRLWDQAESYRGLRLAGTDVKVLRQIRLREAALPVTAAVVIAGLAALVLVAPIGLGMIVQTWSGLLSFVGVAIGAIVLVLAAVAVTNPMVRRIVDVNP</sequence>
<dbReference type="RefSeq" id="WP_094452120.1">
    <property type="nucleotide sequence ID" value="NZ_NMVJ01000001.1"/>
</dbReference>
<feature type="transmembrane region" description="Helical" evidence="1">
    <location>
        <begin position="215"/>
        <end position="240"/>
    </location>
</feature>
<evidence type="ECO:0008006" key="4">
    <source>
        <dbReference type="Google" id="ProtNLM"/>
    </source>
</evidence>
<accession>A0A255EKP1</accession>
<keyword evidence="1" id="KW-0472">Membrane</keyword>
<feature type="transmembrane region" description="Helical" evidence="1">
    <location>
        <begin position="192"/>
        <end position="209"/>
    </location>
</feature>
<feature type="transmembrane region" description="Helical" evidence="1">
    <location>
        <begin position="395"/>
        <end position="415"/>
    </location>
</feature>
<evidence type="ECO:0000256" key="1">
    <source>
        <dbReference type="SAM" id="Phobius"/>
    </source>
</evidence>
<dbReference type="OrthoDB" id="5118998at2"/>
<keyword evidence="1" id="KW-1133">Transmembrane helix</keyword>
<keyword evidence="1" id="KW-0812">Transmembrane</keyword>
<feature type="transmembrane region" description="Helical" evidence="1">
    <location>
        <begin position="21"/>
        <end position="45"/>
    </location>
</feature>
<dbReference type="PROSITE" id="PS51257">
    <property type="entry name" value="PROKAR_LIPOPROTEIN"/>
    <property type="match status" value="1"/>
</dbReference>
<feature type="transmembrane region" description="Helical" evidence="1">
    <location>
        <begin position="361"/>
        <end position="389"/>
    </location>
</feature>
<proteinExistence type="predicted"/>
<feature type="transmembrane region" description="Helical" evidence="1">
    <location>
        <begin position="153"/>
        <end position="180"/>
    </location>
</feature>
<name>A0A255EKP1_9ACTN</name>
<keyword evidence="3" id="KW-1185">Reference proteome</keyword>
<dbReference type="Proteomes" id="UP000216300">
    <property type="component" value="Unassembled WGS sequence"/>
</dbReference>
<evidence type="ECO:0000313" key="3">
    <source>
        <dbReference type="Proteomes" id="UP000216300"/>
    </source>
</evidence>
<organism evidence="2 3">
    <name type="scientific">Parenemella sanctibonifatiensis</name>
    <dbReference type="NCBI Taxonomy" id="2016505"/>
    <lineage>
        <taxon>Bacteria</taxon>
        <taxon>Bacillati</taxon>
        <taxon>Actinomycetota</taxon>
        <taxon>Actinomycetes</taxon>
        <taxon>Propionibacteriales</taxon>
        <taxon>Propionibacteriaceae</taxon>
        <taxon>Parenemella</taxon>
    </lineage>
</organism>
<feature type="transmembrane region" description="Helical" evidence="1">
    <location>
        <begin position="57"/>
        <end position="81"/>
    </location>
</feature>
<feature type="transmembrane region" description="Helical" evidence="1">
    <location>
        <begin position="306"/>
        <end position="327"/>
    </location>
</feature>
<feature type="transmembrane region" description="Helical" evidence="1">
    <location>
        <begin position="266"/>
        <end position="286"/>
    </location>
</feature>
<gene>
    <name evidence="2" type="ORF">CGZ91_00900</name>
</gene>
<comment type="caution">
    <text evidence="2">The sequence shown here is derived from an EMBL/GenBank/DDBJ whole genome shotgun (WGS) entry which is preliminary data.</text>
</comment>
<feature type="transmembrane region" description="Helical" evidence="1">
    <location>
        <begin position="102"/>
        <end position="127"/>
    </location>
</feature>
<protein>
    <recommendedName>
        <fullName evidence="4">FtsX-like permease family protein</fullName>
    </recommendedName>
</protein>
<dbReference type="AlphaFoldDB" id="A0A255EKP1"/>
<reference evidence="2 3" key="1">
    <citation type="submission" date="2017-07" db="EMBL/GenBank/DDBJ databases">
        <title>Draft whole genome sequences of clinical Proprionibacteriaceae strains.</title>
        <authorList>
            <person name="Bernier A.-M."/>
            <person name="Bernard K."/>
            <person name="Domingo M.-C."/>
        </authorList>
    </citation>
    <scope>NUCLEOTIDE SEQUENCE [LARGE SCALE GENOMIC DNA]</scope>
    <source>
        <strain evidence="2 3">NML 150081</strain>
    </source>
</reference>
<evidence type="ECO:0000313" key="2">
    <source>
        <dbReference type="EMBL" id="OYN92108.1"/>
    </source>
</evidence>